<organism evidence="2 3">
    <name type="scientific">Eubacterium plexicaudatum ASF492</name>
    <dbReference type="NCBI Taxonomy" id="1235802"/>
    <lineage>
        <taxon>Bacteria</taxon>
        <taxon>Bacillati</taxon>
        <taxon>Bacillota</taxon>
        <taxon>Clostridia</taxon>
        <taxon>Eubacteriales</taxon>
        <taxon>Eubacteriaceae</taxon>
        <taxon>Eubacterium</taxon>
    </lineage>
</organism>
<dbReference type="Proteomes" id="UP000012589">
    <property type="component" value="Unassembled WGS sequence"/>
</dbReference>
<comment type="caution">
    <text evidence="2">The sequence shown here is derived from an EMBL/GenBank/DDBJ whole genome shotgun (WGS) entry which is preliminary data.</text>
</comment>
<gene>
    <name evidence="2" type="ORF">C823_00780</name>
</gene>
<evidence type="ECO:0000313" key="2">
    <source>
        <dbReference type="EMBL" id="EMZ36413.1"/>
    </source>
</evidence>
<dbReference type="PATRIC" id="fig|1235802.3.peg.838"/>
<keyword evidence="1" id="KW-0472">Membrane</keyword>
<name>N2BD91_9FIRM</name>
<accession>N2BD91</accession>
<evidence type="ECO:0000313" key="3">
    <source>
        <dbReference type="Proteomes" id="UP000012589"/>
    </source>
</evidence>
<protein>
    <submittedName>
        <fullName evidence="2">Uncharacterized protein</fullName>
    </submittedName>
</protein>
<evidence type="ECO:0000256" key="1">
    <source>
        <dbReference type="SAM" id="Phobius"/>
    </source>
</evidence>
<dbReference type="STRING" id="1235802.C823_00780"/>
<reference evidence="2 3" key="1">
    <citation type="journal article" date="2014" name="Genome Announc.">
        <title>Draft genome sequences of the altered schaedler flora, a defined bacterial community from gnotobiotic mice.</title>
        <authorList>
            <person name="Wannemuehler M.J."/>
            <person name="Overstreet A.M."/>
            <person name="Ward D.V."/>
            <person name="Phillips G.J."/>
        </authorList>
    </citation>
    <scope>NUCLEOTIDE SEQUENCE [LARGE SCALE GENOMIC DNA]</scope>
    <source>
        <strain evidence="2 3">ASF492</strain>
    </source>
</reference>
<dbReference type="AlphaFoldDB" id="N2BD91"/>
<keyword evidence="1" id="KW-0812">Transmembrane</keyword>
<dbReference type="EMBL" id="AQFT01000023">
    <property type="protein sequence ID" value="EMZ36413.1"/>
    <property type="molecule type" value="Genomic_DNA"/>
</dbReference>
<sequence length="52" mass="5672">MAAFLGSFMEYVLKAIVYAVLALLGVKAGKALRENKDAKNTSTVRINNTGRR</sequence>
<keyword evidence="1" id="KW-1133">Transmembrane helix</keyword>
<dbReference type="HOGENOM" id="CLU_3079973_0_0_9"/>
<keyword evidence="3" id="KW-1185">Reference proteome</keyword>
<feature type="transmembrane region" description="Helical" evidence="1">
    <location>
        <begin position="12"/>
        <end position="29"/>
    </location>
</feature>
<proteinExistence type="predicted"/>